<reference evidence="1" key="1">
    <citation type="submission" date="2022-12" db="EMBL/GenBank/DDBJ databases">
        <authorList>
            <person name="Petersen C."/>
        </authorList>
    </citation>
    <scope>NUCLEOTIDE SEQUENCE</scope>
    <source>
        <strain evidence="1">IBT 21472</strain>
    </source>
</reference>
<evidence type="ECO:0000313" key="2">
    <source>
        <dbReference type="Proteomes" id="UP001147746"/>
    </source>
</evidence>
<protein>
    <submittedName>
        <fullName evidence="1">Uncharacterized protein</fullName>
    </submittedName>
</protein>
<gene>
    <name evidence="1" type="ORF">N7476_009707</name>
</gene>
<organism evidence="1 2">
    <name type="scientific">Penicillium atrosanguineum</name>
    <dbReference type="NCBI Taxonomy" id="1132637"/>
    <lineage>
        <taxon>Eukaryota</taxon>
        <taxon>Fungi</taxon>
        <taxon>Dikarya</taxon>
        <taxon>Ascomycota</taxon>
        <taxon>Pezizomycotina</taxon>
        <taxon>Eurotiomycetes</taxon>
        <taxon>Eurotiomycetidae</taxon>
        <taxon>Eurotiales</taxon>
        <taxon>Aspergillaceae</taxon>
        <taxon>Penicillium</taxon>
    </lineage>
</organism>
<dbReference type="EMBL" id="JAPZBO010000009">
    <property type="protein sequence ID" value="KAJ5302908.1"/>
    <property type="molecule type" value="Genomic_DNA"/>
</dbReference>
<evidence type="ECO:0000313" key="1">
    <source>
        <dbReference type="EMBL" id="KAJ5302908.1"/>
    </source>
</evidence>
<dbReference type="Proteomes" id="UP001147746">
    <property type="component" value="Unassembled WGS sequence"/>
</dbReference>
<keyword evidence="2" id="KW-1185">Reference proteome</keyword>
<sequence length="61" mass="6864">MRDECIRTRAEASEQQHIMAVNVRSLEQTTCNFPSNSFEVRTLTDVNIKALKTNKHDGGGN</sequence>
<proteinExistence type="predicted"/>
<dbReference type="AlphaFoldDB" id="A0A9W9U0M9"/>
<comment type="caution">
    <text evidence="1">The sequence shown here is derived from an EMBL/GenBank/DDBJ whole genome shotgun (WGS) entry which is preliminary data.</text>
</comment>
<reference evidence="1" key="2">
    <citation type="journal article" date="2023" name="IMA Fungus">
        <title>Comparative genomic study of the Penicillium genus elucidates a diverse pangenome and 15 lateral gene transfer events.</title>
        <authorList>
            <person name="Petersen C."/>
            <person name="Sorensen T."/>
            <person name="Nielsen M.R."/>
            <person name="Sondergaard T.E."/>
            <person name="Sorensen J.L."/>
            <person name="Fitzpatrick D.A."/>
            <person name="Frisvad J.C."/>
            <person name="Nielsen K.L."/>
        </authorList>
    </citation>
    <scope>NUCLEOTIDE SEQUENCE</scope>
    <source>
        <strain evidence="1">IBT 21472</strain>
    </source>
</reference>
<name>A0A9W9U0M9_9EURO</name>
<accession>A0A9W9U0M9</accession>